<sequence length="109" mass="12291">SSVKLSAKRDMSGTSRLLQRWQVPSSSLFFGRSKLSKGLYLVPVRVMYPMSCFCKQMQTTTYAIVKGSYVSNPQNQQENKCISKITHGNAVCRYSTFSTEESKEGLAYK</sequence>
<dbReference type="EMBL" id="JACXVP010000010">
    <property type="protein sequence ID" value="KAG5580374.1"/>
    <property type="molecule type" value="Genomic_DNA"/>
</dbReference>
<dbReference type="OrthoDB" id="10451383at2759"/>
<evidence type="ECO:0000313" key="2">
    <source>
        <dbReference type="Proteomes" id="UP000824120"/>
    </source>
</evidence>
<keyword evidence="2" id="KW-1185">Reference proteome</keyword>
<comment type="caution">
    <text evidence="1">The sequence shown here is derived from an EMBL/GenBank/DDBJ whole genome shotgun (WGS) entry which is preliminary data.</text>
</comment>
<proteinExistence type="predicted"/>
<feature type="non-terminal residue" evidence="1">
    <location>
        <position position="109"/>
    </location>
</feature>
<gene>
    <name evidence="1" type="ORF">H5410_051001</name>
</gene>
<dbReference type="Proteomes" id="UP000824120">
    <property type="component" value="Chromosome 10"/>
</dbReference>
<organism evidence="1 2">
    <name type="scientific">Solanum commersonii</name>
    <name type="common">Commerson's wild potato</name>
    <name type="synonym">Commerson's nightshade</name>
    <dbReference type="NCBI Taxonomy" id="4109"/>
    <lineage>
        <taxon>Eukaryota</taxon>
        <taxon>Viridiplantae</taxon>
        <taxon>Streptophyta</taxon>
        <taxon>Embryophyta</taxon>
        <taxon>Tracheophyta</taxon>
        <taxon>Spermatophyta</taxon>
        <taxon>Magnoliopsida</taxon>
        <taxon>eudicotyledons</taxon>
        <taxon>Gunneridae</taxon>
        <taxon>Pentapetalae</taxon>
        <taxon>asterids</taxon>
        <taxon>lamiids</taxon>
        <taxon>Solanales</taxon>
        <taxon>Solanaceae</taxon>
        <taxon>Solanoideae</taxon>
        <taxon>Solaneae</taxon>
        <taxon>Solanum</taxon>
    </lineage>
</organism>
<protein>
    <submittedName>
        <fullName evidence="1">Uncharacterized protein</fullName>
    </submittedName>
</protein>
<name>A0A9J5WZG0_SOLCO</name>
<dbReference type="AlphaFoldDB" id="A0A9J5WZG0"/>
<accession>A0A9J5WZG0</accession>
<evidence type="ECO:0000313" key="1">
    <source>
        <dbReference type="EMBL" id="KAG5580374.1"/>
    </source>
</evidence>
<feature type="non-terminal residue" evidence="1">
    <location>
        <position position="1"/>
    </location>
</feature>
<reference evidence="1 2" key="1">
    <citation type="submission" date="2020-09" db="EMBL/GenBank/DDBJ databases">
        <title>De no assembly of potato wild relative species, Solanum commersonii.</title>
        <authorList>
            <person name="Cho K."/>
        </authorList>
    </citation>
    <scope>NUCLEOTIDE SEQUENCE [LARGE SCALE GENOMIC DNA]</scope>
    <source>
        <strain evidence="1">LZ3.2</strain>
        <tissue evidence="1">Leaf</tissue>
    </source>
</reference>